<dbReference type="Gene3D" id="1.20.1280.50">
    <property type="match status" value="1"/>
</dbReference>
<dbReference type="Pfam" id="PF08268">
    <property type="entry name" value="FBA_3"/>
    <property type="match status" value="1"/>
</dbReference>
<evidence type="ECO:0000313" key="2">
    <source>
        <dbReference type="EMBL" id="KAK1668267.1"/>
    </source>
</evidence>
<dbReference type="PANTHER" id="PTHR31672">
    <property type="entry name" value="BNACNNG10540D PROTEIN"/>
    <property type="match status" value="1"/>
</dbReference>
<dbReference type="EMBL" id="JAUUTY010000003">
    <property type="protein sequence ID" value="KAK1668267.1"/>
    <property type="molecule type" value="Genomic_DNA"/>
</dbReference>
<evidence type="ECO:0000259" key="1">
    <source>
        <dbReference type="SMART" id="SM00256"/>
    </source>
</evidence>
<reference evidence="2" key="1">
    <citation type="submission" date="2023-07" db="EMBL/GenBank/DDBJ databases">
        <title>A chromosome-level genome assembly of Lolium multiflorum.</title>
        <authorList>
            <person name="Chen Y."/>
            <person name="Copetti D."/>
            <person name="Kolliker R."/>
            <person name="Studer B."/>
        </authorList>
    </citation>
    <scope>NUCLEOTIDE SEQUENCE</scope>
    <source>
        <strain evidence="2">02402/16</strain>
        <tissue evidence="2">Leaf</tissue>
    </source>
</reference>
<dbReference type="Proteomes" id="UP001231189">
    <property type="component" value="Unassembled WGS sequence"/>
</dbReference>
<dbReference type="Pfam" id="PF00646">
    <property type="entry name" value="F-box"/>
    <property type="match status" value="1"/>
</dbReference>
<dbReference type="InterPro" id="IPR050796">
    <property type="entry name" value="SCF_F-box_component"/>
</dbReference>
<dbReference type="AlphaFoldDB" id="A0AAD8T244"/>
<dbReference type="SMART" id="SM00256">
    <property type="entry name" value="FBOX"/>
    <property type="match status" value="1"/>
</dbReference>
<dbReference type="InterPro" id="IPR036047">
    <property type="entry name" value="F-box-like_dom_sf"/>
</dbReference>
<accession>A0AAD8T244</accession>
<organism evidence="2 3">
    <name type="scientific">Lolium multiflorum</name>
    <name type="common">Italian ryegrass</name>
    <name type="synonym">Lolium perenne subsp. multiflorum</name>
    <dbReference type="NCBI Taxonomy" id="4521"/>
    <lineage>
        <taxon>Eukaryota</taxon>
        <taxon>Viridiplantae</taxon>
        <taxon>Streptophyta</taxon>
        <taxon>Embryophyta</taxon>
        <taxon>Tracheophyta</taxon>
        <taxon>Spermatophyta</taxon>
        <taxon>Magnoliopsida</taxon>
        <taxon>Liliopsida</taxon>
        <taxon>Poales</taxon>
        <taxon>Poaceae</taxon>
        <taxon>BOP clade</taxon>
        <taxon>Pooideae</taxon>
        <taxon>Poodae</taxon>
        <taxon>Poeae</taxon>
        <taxon>Poeae Chloroplast Group 2 (Poeae type)</taxon>
        <taxon>Loliodinae</taxon>
        <taxon>Loliinae</taxon>
        <taxon>Lolium</taxon>
    </lineage>
</organism>
<dbReference type="SUPFAM" id="SSF81383">
    <property type="entry name" value="F-box domain"/>
    <property type="match status" value="1"/>
</dbReference>
<sequence length="203" mass="22603">MTAPMAGNKNYDFGTDVLVDILMRLPPSSRRRARLVCRHWRGAVDSRTTEMQLRHVTTLVSAVEKTRTGKTTASGYVVDDDSSGWRGVKLWTSDEDVHVVGTCNGLICFCNDEKLGGRVSLLNPITEEQLVVPPLPLSGSGQGQPAPSVRRWHEEYSFGYHPVTGRYKIVHVDLASEPIAVQVFTLLKPESLYRCNHRSPSLQ</sequence>
<proteinExistence type="predicted"/>
<protein>
    <recommendedName>
        <fullName evidence="1">F-box domain-containing protein</fullName>
    </recommendedName>
</protein>
<keyword evidence="3" id="KW-1185">Reference proteome</keyword>
<feature type="domain" description="F-box" evidence="1">
    <location>
        <begin position="13"/>
        <end position="54"/>
    </location>
</feature>
<evidence type="ECO:0000313" key="3">
    <source>
        <dbReference type="Proteomes" id="UP001231189"/>
    </source>
</evidence>
<gene>
    <name evidence="2" type="ORF">QYE76_056426</name>
</gene>
<comment type="caution">
    <text evidence="2">The sequence shown here is derived from an EMBL/GenBank/DDBJ whole genome shotgun (WGS) entry which is preliminary data.</text>
</comment>
<dbReference type="InterPro" id="IPR001810">
    <property type="entry name" value="F-box_dom"/>
</dbReference>
<dbReference type="InterPro" id="IPR013187">
    <property type="entry name" value="F-box-assoc_dom_typ3"/>
</dbReference>
<dbReference type="PANTHER" id="PTHR31672:SF13">
    <property type="entry name" value="F-BOX PROTEIN CPR30-LIKE"/>
    <property type="match status" value="1"/>
</dbReference>
<name>A0AAD8T244_LOLMU</name>